<dbReference type="STRING" id="460.Lstg_1885"/>
<reference evidence="6 8" key="2">
    <citation type="submission" date="2018-06" db="EMBL/GenBank/DDBJ databases">
        <authorList>
            <consortium name="Pathogen Informatics"/>
            <person name="Doyle S."/>
        </authorList>
    </citation>
    <scope>NUCLEOTIDE SEQUENCE [LARGE SCALE GENOMIC DNA]</scope>
    <source>
        <strain evidence="6 8">NCTC11991</strain>
    </source>
</reference>
<dbReference type="EMBL" id="LNYZ01000013">
    <property type="protein sequence ID" value="KTD77528.1"/>
    <property type="molecule type" value="Genomic_DNA"/>
</dbReference>
<dbReference type="Pfam" id="PF00196">
    <property type="entry name" value="GerE"/>
    <property type="match status" value="1"/>
</dbReference>
<evidence type="ECO:0000256" key="1">
    <source>
        <dbReference type="ARBA" id="ARBA00023015"/>
    </source>
</evidence>
<dbReference type="RefSeq" id="WP_058477430.1">
    <property type="nucleotide sequence ID" value="NZ_CAAAIO010000001.1"/>
</dbReference>
<dbReference type="InterPro" id="IPR036388">
    <property type="entry name" value="WH-like_DNA-bd_sf"/>
</dbReference>
<feature type="domain" description="HTH luxR-type" evidence="4">
    <location>
        <begin position="183"/>
        <end position="248"/>
    </location>
</feature>
<sequence length="249" mass="28381">MKNTENPPNISREMIIQRFSTGVKLVSQENVHPMRYLYKGPTLSDLFSQSHFNVFLLDKNSLLIDGNEPTLELLGHNSLNEAIGKAPFESMTHECACELRANDCEVLTKKNFKIFDEDVLRQDGAIFQSLTFIFPLFEGTNEVSALFGFSVILNKQSLSMAMNHIAQFRLLDLLAPSMNIPGIEIENIYLSRREKECLQFLIRGKNTREVAQILGLSKRTVEHYLENIKNKMSVNTKSELIEKAINLLL</sequence>
<keyword evidence="7" id="KW-1185">Reference proteome</keyword>
<dbReference type="AlphaFoldDB" id="A0A378LAE3"/>
<evidence type="ECO:0000313" key="8">
    <source>
        <dbReference type="Proteomes" id="UP000255110"/>
    </source>
</evidence>
<evidence type="ECO:0000313" key="5">
    <source>
        <dbReference type="EMBL" id="KTD77528.1"/>
    </source>
</evidence>
<proteinExistence type="predicted"/>
<evidence type="ECO:0000313" key="7">
    <source>
        <dbReference type="Proteomes" id="UP000054820"/>
    </source>
</evidence>
<dbReference type="Gene3D" id="3.30.450.20">
    <property type="entry name" value="PAS domain"/>
    <property type="match status" value="1"/>
</dbReference>
<organism evidence="6 8">
    <name type="scientific">Legionella steigerwaltii</name>
    <dbReference type="NCBI Taxonomy" id="460"/>
    <lineage>
        <taxon>Bacteria</taxon>
        <taxon>Pseudomonadati</taxon>
        <taxon>Pseudomonadota</taxon>
        <taxon>Gammaproteobacteria</taxon>
        <taxon>Legionellales</taxon>
        <taxon>Legionellaceae</taxon>
        <taxon>Legionella</taxon>
    </lineage>
</organism>
<keyword evidence="3" id="KW-0804">Transcription</keyword>
<keyword evidence="1" id="KW-0805">Transcription regulation</keyword>
<reference evidence="5 7" key="1">
    <citation type="submission" date="2015-11" db="EMBL/GenBank/DDBJ databases">
        <title>Genomic analysis of 38 Legionella species identifies large and diverse effector repertoires.</title>
        <authorList>
            <person name="Burstein D."/>
            <person name="Amaro F."/>
            <person name="Zusman T."/>
            <person name="Lifshitz Z."/>
            <person name="Cohen O."/>
            <person name="Gilbert J.A."/>
            <person name="Pupko T."/>
            <person name="Shuman H.A."/>
            <person name="Segal G."/>
        </authorList>
    </citation>
    <scope>NUCLEOTIDE SEQUENCE [LARGE SCALE GENOMIC DNA]</scope>
    <source>
        <strain evidence="5 7">SC-18-C9</strain>
    </source>
</reference>
<dbReference type="InterPro" id="IPR000792">
    <property type="entry name" value="Tscrpt_reg_LuxR_C"/>
</dbReference>
<gene>
    <name evidence="6" type="primary">luxR_2</name>
    <name evidence="5" type="synonym">luxR</name>
    <name evidence="5" type="ORF">Lstg_1885</name>
    <name evidence="6" type="ORF">NCTC11991_01438</name>
</gene>
<dbReference type="GO" id="GO:0003677">
    <property type="term" value="F:DNA binding"/>
    <property type="evidence" value="ECO:0007669"/>
    <property type="project" value="UniProtKB-KW"/>
</dbReference>
<dbReference type="PROSITE" id="PS50043">
    <property type="entry name" value="HTH_LUXR_2"/>
    <property type="match status" value="1"/>
</dbReference>
<protein>
    <submittedName>
        <fullName evidence="6">Transcriptional regulator LuxR</fullName>
    </submittedName>
</protein>
<keyword evidence="2" id="KW-0238">DNA-binding</keyword>
<evidence type="ECO:0000256" key="2">
    <source>
        <dbReference type="ARBA" id="ARBA00023125"/>
    </source>
</evidence>
<dbReference type="PANTHER" id="PTHR44688:SF16">
    <property type="entry name" value="DNA-BINDING TRANSCRIPTIONAL ACTIVATOR DEVR_DOSR"/>
    <property type="match status" value="1"/>
</dbReference>
<evidence type="ECO:0000256" key="3">
    <source>
        <dbReference type="ARBA" id="ARBA00023163"/>
    </source>
</evidence>
<dbReference type="InterPro" id="IPR016032">
    <property type="entry name" value="Sig_transdc_resp-reg_C-effctor"/>
</dbReference>
<dbReference type="SMART" id="SM00421">
    <property type="entry name" value="HTH_LUXR"/>
    <property type="match status" value="1"/>
</dbReference>
<dbReference type="GO" id="GO:0006355">
    <property type="term" value="P:regulation of DNA-templated transcription"/>
    <property type="evidence" value="ECO:0007669"/>
    <property type="project" value="InterPro"/>
</dbReference>
<dbReference type="CDD" id="cd06170">
    <property type="entry name" value="LuxR_C_like"/>
    <property type="match status" value="1"/>
</dbReference>
<dbReference type="SUPFAM" id="SSF46894">
    <property type="entry name" value="C-terminal effector domain of the bipartite response regulators"/>
    <property type="match status" value="1"/>
</dbReference>
<accession>A0A378LAE3</accession>
<dbReference type="Proteomes" id="UP000255110">
    <property type="component" value="Unassembled WGS sequence"/>
</dbReference>
<dbReference type="Gene3D" id="1.10.10.10">
    <property type="entry name" value="Winged helix-like DNA-binding domain superfamily/Winged helix DNA-binding domain"/>
    <property type="match status" value="1"/>
</dbReference>
<dbReference type="OrthoDB" id="5654355at2"/>
<dbReference type="EMBL" id="UGOY01000001">
    <property type="protein sequence ID" value="STY22838.1"/>
    <property type="molecule type" value="Genomic_DNA"/>
</dbReference>
<dbReference type="PROSITE" id="PS00622">
    <property type="entry name" value="HTH_LUXR_1"/>
    <property type="match status" value="1"/>
</dbReference>
<evidence type="ECO:0000313" key="6">
    <source>
        <dbReference type="EMBL" id="STY22838.1"/>
    </source>
</evidence>
<evidence type="ECO:0000259" key="4">
    <source>
        <dbReference type="PROSITE" id="PS50043"/>
    </source>
</evidence>
<dbReference type="SUPFAM" id="SSF55785">
    <property type="entry name" value="PYP-like sensor domain (PAS domain)"/>
    <property type="match status" value="1"/>
</dbReference>
<dbReference type="Proteomes" id="UP000054820">
    <property type="component" value="Unassembled WGS sequence"/>
</dbReference>
<name>A0A378LAE3_9GAMM</name>
<dbReference type="PRINTS" id="PR00038">
    <property type="entry name" value="HTHLUXR"/>
</dbReference>
<dbReference type="PANTHER" id="PTHR44688">
    <property type="entry name" value="DNA-BINDING TRANSCRIPTIONAL ACTIVATOR DEVR_DOSR"/>
    <property type="match status" value="1"/>
</dbReference>
<dbReference type="InterPro" id="IPR035965">
    <property type="entry name" value="PAS-like_dom_sf"/>
</dbReference>